<evidence type="ECO:0000259" key="1">
    <source>
        <dbReference type="Pfam" id="PF06527"/>
    </source>
</evidence>
<dbReference type="InterPro" id="IPR009492">
    <property type="entry name" value="TniQ"/>
</dbReference>
<dbReference type="EMBL" id="CP081070">
    <property type="protein sequence ID" value="UWQ54732.1"/>
    <property type="molecule type" value="Genomic_DNA"/>
</dbReference>
<protein>
    <submittedName>
        <fullName evidence="2">TniQ family protein</fullName>
    </submittedName>
</protein>
<dbReference type="AlphaFoldDB" id="A0A9Q9HM98"/>
<evidence type="ECO:0000313" key="2">
    <source>
        <dbReference type="EMBL" id="UWQ54732.1"/>
    </source>
</evidence>
<accession>A0A9Q9HM98</accession>
<dbReference type="Pfam" id="PF06527">
    <property type="entry name" value="TniQ"/>
    <property type="match status" value="1"/>
</dbReference>
<evidence type="ECO:0000313" key="3">
    <source>
        <dbReference type="Proteomes" id="UP001058713"/>
    </source>
</evidence>
<gene>
    <name evidence="2" type="ORF">K3721_04165</name>
</gene>
<sequence length="610" mass="68278">MMKPYLPPLEDESLLSWVNRFALFQCGMKMEDFLRMISLPQQDLFIGRESVFPKLAAVFGVPAEELKACSHFQVSGRLYGYRGEVFFREFLVRNRPTYCPACLLSDIEAGRNGLRVGAARIGWMFDPVRTCQHHNVPLVRARKATTNGMKVDVSYLSPNPADLKRILLSSVNRKPSGLQKYVEERLEGSKGPTWMDSQQIDLASRATEMLGACVEFGAHANLLKLTEDDWDRAGQVGFEFTSKGEEGIREGLGHIFRKLQKGTAQSGPQGIFGKLYQWAQFKKTDKPIGPFKGILREYILDTLPLEPGTMLLGTAVDRTRRHSVASLASKYAIHPQTITHALRKSGLLQPLYVETDRRCTVEARLAEDLIEKLIRTVPVKQIPSYIDCTRTHARLLVEAGILNPVIAAQDNTSGRYKGVDSRDLDQLIAQMRQFGKPVERPGLGMASVGDAAHALHAPTTDIVTLLLDRKLDNVELLPSTLKFRSVLVDPKEVAIKLGVQTGETGVTISNTAKELGVHLDVVRFLLQAQSDEGRPVLKTCGQYRHMGIMRDLVDPDSLDVFKKYYRKLSEIEGFWVRDPGRLRSELATKGIQPMWDPDLAGAEFYRASDL</sequence>
<feature type="domain" description="TniQ" evidence="1">
    <location>
        <begin position="6"/>
        <end position="138"/>
    </location>
</feature>
<name>A0A9Q9HM98_LEICA</name>
<dbReference type="Proteomes" id="UP001058713">
    <property type="component" value="Chromosome"/>
</dbReference>
<proteinExistence type="predicted"/>
<reference evidence="2" key="1">
    <citation type="submission" date="2021-08" db="EMBL/GenBank/DDBJ databases">
        <authorList>
            <person name="Nwanade C."/>
            <person name="Wang M."/>
            <person name="Masoudi A."/>
            <person name="Yu Z."/>
            <person name="Liu J."/>
        </authorList>
    </citation>
    <scope>NUCLEOTIDE SEQUENCE</scope>
    <source>
        <strain evidence="2">S122</strain>
    </source>
</reference>
<organism evidence="2 3">
    <name type="scientific">Leisingera caerulea</name>
    <name type="common">Phaeobacter caeruleus</name>
    <dbReference type="NCBI Taxonomy" id="506591"/>
    <lineage>
        <taxon>Bacteria</taxon>
        <taxon>Pseudomonadati</taxon>
        <taxon>Pseudomonadota</taxon>
        <taxon>Alphaproteobacteria</taxon>
        <taxon>Rhodobacterales</taxon>
        <taxon>Roseobacteraceae</taxon>
        <taxon>Leisingera</taxon>
    </lineage>
</organism>
<dbReference type="KEGG" id="lcae:K3721_04165"/>